<feature type="transmembrane region" description="Helical" evidence="8">
    <location>
        <begin position="240"/>
        <end position="260"/>
    </location>
</feature>
<dbReference type="Gene3D" id="1.20.120.1780">
    <property type="entry name" value="UbiA prenyltransferase"/>
    <property type="match status" value="1"/>
</dbReference>
<dbReference type="GO" id="GO:0009234">
    <property type="term" value="P:menaquinone biosynthetic process"/>
    <property type="evidence" value="ECO:0007669"/>
    <property type="project" value="UniProtKB-UniRule"/>
</dbReference>
<evidence type="ECO:0000313" key="11">
    <source>
        <dbReference type="Proteomes" id="UP000321168"/>
    </source>
</evidence>
<dbReference type="InterPro" id="IPR044878">
    <property type="entry name" value="UbiA_sf"/>
</dbReference>
<evidence type="ECO:0000256" key="6">
    <source>
        <dbReference type="ARBA" id="ARBA00022989"/>
    </source>
</evidence>
<dbReference type="PANTHER" id="PTHR13929:SF0">
    <property type="entry name" value="UBIA PRENYLTRANSFERASE DOMAIN-CONTAINING PROTEIN 1"/>
    <property type="match status" value="1"/>
</dbReference>
<evidence type="ECO:0000256" key="1">
    <source>
        <dbReference type="ARBA" id="ARBA00004141"/>
    </source>
</evidence>
<feature type="transmembrane region" description="Helical" evidence="8">
    <location>
        <begin position="110"/>
        <end position="129"/>
    </location>
</feature>
<evidence type="ECO:0000313" key="10">
    <source>
        <dbReference type="EMBL" id="TXC81511.1"/>
    </source>
</evidence>
<dbReference type="GO" id="GO:0046428">
    <property type="term" value="F:1,4-dihydroxy-2-naphthoate polyprenyltransferase activity"/>
    <property type="evidence" value="ECO:0007669"/>
    <property type="project" value="UniProtKB-UniRule"/>
</dbReference>
<feature type="transmembrane region" description="Helical" evidence="8">
    <location>
        <begin position="168"/>
        <end position="187"/>
    </location>
</feature>
<feature type="transmembrane region" description="Helical" evidence="8">
    <location>
        <begin position="141"/>
        <end position="162"/>
    </location>
</feature>
<keyword evidence="6 8" id="KW-1133">Transmembrane helix</keyword>
<dbReference type="Pfam" id="PF01040">
    <property type="entry name" value="UbiA"/>
    <property type="match status" value="1"/>
</dbReference>
<evidence type="ECO:0000256" key="5">
    <source>
        <dbReference type="ARBA" id="ARBA00022692"/>
    </source>
</evidence>
<dbReference type="RefSeq" id="WP_147014240.1">
    <property type="nucleotide sequence ID" value="NZ_VORB01000004.1"/>
</dbReference>
<dbReference type="GO" id="GO:0005886">
    <property type="term" value="C:plasma membrane"/>
    <property type="evidence" value="ECO:0007669"/>
    <property type="project" value="UniProtKB-SubCell"/>
</dbReference>
<proteinExistence type="inferred from homology"/>
<dbReference type="UniPathway" id="UPA00079">
    <property type="reaction ID" value="UER00168"/>
</dbReference>
<evidence type="ECO:0000256" key="2">
    <source>
        <dbReference type="ARBA" id="ARBA00022428"/>
    </source>
</evidence>
<keyword evidence="4 8" id="KW-0808">Transferase</keyword>
<evidence type="ECO:0000256" key="3">
    <source>
        <dbReference type="ARBA" id="ARBA00022475"/>
    </source>
</evidence>
<dbReference type="CDD" id="cd13962">
    <property type="entry name" value="PT_UbiA_UBIAD1"/>
    <property type="match status" value="1"/>
</dbReference>
<dbReference type="NCBIfam" id="TIGR00751">
    <property type="entry name" value="menA"/>
    <property type="match status" value="1"/>
</dbReference>
<evidence type="ECO:0000256" key="8">
    <source>
        <dbReference type="HAMAP-Rule" id="MF_01937"/>
    </source>
</evidence>
<evidence type="ECO:0000256" key="4">
    <source>
        <dbReference type="ARBA" id="ARBA00022679"/>
    </source>
</evidence>
<comment type="similarity">
    <text evidence="8">Belongs to the MenA family. Type 1 subfamily.</text>
</comment>
<name>A0A5C6VAG8_9FLAO</name>
<dbReference type="GO" id="GO:0042371">
    <property type="term" value="P:vitamin K biosynthetic process"/>
    <property type="evidence" value="ECO:0007669"/>
    <property type="project" value="TreeGrafter"/>
</dbReference>
<dbReference type="HAMAP" id="MF_01937">
    <property type="entry name" value="MenA_1"/>
    <property type="match status" value="1"/>
</dbReference>
<evidence type="ECO:0000256" key="9">
    <source>
        <dbReference type="NCBIfam" id="TIGR00751"/>
    </source>
</evidence>
<dbReference type="PIRSF" id="PIRSF005355">
    <property type="entry name" value="UBIAD1"/>
    <property type="match status" value="1"/>
</dbReference>
<dbReference type="Gene3D" id="1.10.357.140">
    <property type="entry name" value="UbiA prenyltransferase"/>
    <property type="match status" value="1"/>
</dbReference>
<dbReference type="InterPro" id="IPR004657">
    <property type="entry name" value="MenA"/>
</dbReference>
<dbReference type="EC" id="2.5.1.74" evidence="8 9"/>
<comment type="caution">
    <text evidence="10">The sequence shown here is derived from an EMBL/GenBank/DDBJ whole genome shotgun (WGS) entry which is preliminary data.</text>
</comment>
<comment type="catalytic activity">
    <reaction evidence="8">
        <text>an all-trans-polyprenyl diphosphate + 1,4-dihydroxy-2-naphthoate + H(+) = a 2-demethylmenaquinol + CO2 + diphosphate</text>
        <dbReference type="Rhea" id="RHEA:26478"/>
        <dbReference type="Rhea" id="RHEA-COMP:9563"/>
        <dbReference type="Rhea" id="RHEA-COMP:9564"/>
        <dbReference type="ChEBI" id="CHEBI:11173"/>
        <dbReference type="ChEBI" id="CHEBI:15378"/>
        <dbReference type="ChEBI" id="CHEBI:16526"/>
        <dbReference type="ChEBI" id="CHEBI:33019"/>
        <dbReference type="ChEBI" id="CHEBI:55437"/>
        <dbReference type="ChEBI" id="CHEBI:58914"/>
        <dbReference type="EC" id="2.5.1.74"/>
    </reaction>
</comment>
<sequence length="293" mass="31491">MKNWISAFRLRTLPLATSGIILGGALADFRFPSIILLLILTTTLLQICSNLANDLGDFEKGADKNRKGEKRMVSEGLISPKAMKMAVGISAVLGLIAGSCAVWFSPADPLVKAGIFVLGICSIIAAITYTMGKISYGYRGLGDVFVVIFFGLVPVVTTKLLLGATFSYYDLLPALALGSLASSVLSVNNIRDLKQDKSTGKKTIAVRLGPEKARNYHACLISFPFLLVAGYFMHTEQFNILVALPLISLVLILPSALKVLNNDDEILLDAQLKFHALGATLFAILLSVAIHYA</sequence>
<dbReference type="PANTHER" id="PTHR13929">
    <property type="entry name" value="1,4-DIHYDROXY-2-NAPHTHOATE OCTAPRENYLTRANSFERASE"/>
    <property type="match status" value="1"/>
</dbReference>
<comment type="pathway">
    <text evidence="8">Quinol/quinone metabolism; menaquinone biosynthesis; menaquinol from 1,4-dihydroxy-2-naphthoate: step 1/2.</text>
</comment>
<keyword evidence="11" id="KW-1185">Reference proteome</keyword>
<dbReference type="AlphaFoldDB" id="A0A5C6VAG8"/>
<comment type="function">
    <text evidence="8">Conversion of 1,4-dihydroxy-2-naphthoate (DHNA) to demethylmenaquinone (DMK).</text>
</comment>
<dbReference type="OrthoDB" id="9767568at2"/>
<feature type="transmembrane region" description="Helical" evidence="8">
    <location>
        <begin position="85"/>
        <end position="104"/>
    </location>
</feature>
<dbReference type="InterPro" id="IPR026046">
    <property type="entry name" value="UBIAD1"/>
</dbReference>
<comment type="subcellular location">
    <subcellularLocation>
        <location evidence="8">Cell membrane</location>
        <topology evidence="8">Multi-pass membrane protein</topology>
    </subcellularLocation>
    <subcellularLocation>
        <location evidence="1">Membrane</location>
        <topology evidence="1">Multi-pass membrane protein</topology>
    </subcellularLocation>
</comment>
<keyword evidence="7 8" id="KW-0472">Membrane</keyword>
<keyword evidence="2 8" id="KW-0474">Menaquinone biosynthesis</keyword>
<feature type="transmembrane region" description="Helical" evidence="8">
    <location>
        <begin position="37"/>
        <end position="56"/>
    </location>
</feature>
<dbReference type="EMBL" id="VORB01000004">
    <property type="protein sequence ID" value="TXC81511.1"/>
    <property type="molecule type" value="Genomic_DNA"/>
</dbReference>
<dbReference type="InterPro" id="IPR000537">
    <property type="entry name" value="UbiA_prenyltransferase"/>
</dbReference>
<gene>
    <name evidence="8 10" type="primary">menA</name>
    <name evidence="10" type="ORF">FRX97_05755</name>
</gene>
<protein>
    <recommendedName>
        <fullName evidence="8 9">1,4-dihydroxy-2-naphthoate octaprenyltransferase</fullName>
        <shortName evidence="8">DHNA-octaprenyltransferase</shortName>
        <ecNumber evidence="8 9">2.5.1.74</ecNumber>
    </recommendedName>
</protein>
<keyword evidence="3 8" id="KW-1003">Cell membrane</keyword>
<dbReference type="Proteomes" id="UP000321168">
    <property type="component" value="Unassembled WGS sequence"/>
</dbReference>
<keyword evidence="5 8" id="KW-0812">Transmembrane</keyword>
<evidence type="ECO:0000256" key="7">
    <source>
        <dbReference type="ARBA" id="ARBA00023136"/>
    </source>
</evidence>
<feature type="transmembrane region" description="Helical" evidence="8">
    <location>
        <begin position="272"/>
        <end position="292"/>
    </location>
</feature>
<accession>A0A5C6VAG8</accession>
<organism evidence="10 11">
    <name type="scientific">Luteibaculum oceani</name>
    <dbReference type="NCBI Taxonomy" id="1294296"/>
    <lineage>
        <taxon>Bacteria</taxon>
        <taxon>Pseudomonadati</taxon>
        <taxon>Bacteroidota</taxon>
        <taxon>Flavobacteriia</taxon>
        <taxon>Flavobacteriales</taxon>
        <taxon>Luteibaculaceae</taxon>
        <taxon>Luteibaculum</taxon>
    </lineage>
</organism>
<reference evidence="10 11" key="1">
    <citation type="submission" date="2019-08" db="EMBL/GenBank/DDBJ databases">
        <title>Genome of Luteibaculum oceani JCM 18817.</title>
        <authorList>
            <person name="Bowman J.P."/>
        </authorList>
    </citation>
    <scope>NUCLEOTIDE SEQUENCE [LARGE SCALE GENOMIC DNA]</scope>
    <source>
        <strain evidence="10 11">JCM 18817</strain>
    </source>
</reference>